<gene>
    <name evidence="1" type="ORF">ABKW32_07890</name>
</gene>
<name>A0ABV0KYX1_9GAMM</name>
<reference evidence="1 2" key="1">
    <citation type="submission" date="2024-05" db="EMBL/GenBank/DDBJ databases">
        <authorList>
            <person name="Busch G.E."/>
            <person name="Sharma I."/>
        </authorList>
    </citation>
    <scope>NUCLEOTIDE SEQUENCE [LARGE SCALE GENOMIC DNA]</scope>
    <source>
        <strain evidence="1 2">23GB23</strain>
    </source>
</reference>
<evidence type="ECO:0008006" key="3">
    <source>
        <dbReference type="Google" id="ProtNLM"/>
    </source>
</evidence>
<proteinExistence type="predicted"/>
<dbReference type="EMBL" id="JBDYKN010000005">
    <property type="protein sequence ID" value="MEP7729357.1"/>
    <property type="molecule type" value="Genomic_DNA"/>
</dbReference>
<evidence type="ECO:0000313" key="1">
    <source>
        <dbReference type="EMBL" id="MEP7729357.1"/>
    </source>
</evidence>
<accession>A0ABV0KYX1</accession>
<dbReference type="Proteomes" id="UP001471651">
    <property type="component" value="Unassembled WGS sequence"/>
</dbReference>
<protein>
    <recommendedName>
        <fullName evidence="3">Glycosyltransferase</fullName>
    </recommendedName>
</protein>
<organism evidence="1 2">
    <name type="scientific">Marinomonas primoryensis</name>
    <dbReference type="NCBI Taxonomy" id="178399"/>
    <lineage>
        <taxon>Bacteria</taxon>
        <taxon>Pseudomonadati</taxon>
        <taxon>Pseudomonadota</taxon>
        <taxon>Gammaproteobacteria</taxon>
        <taxon>Oceanospirillales</taxon>
        <taxon>Oceanospirillaceae</taxon>
        <taxon>Marinomonas</taxon>
    </lineage>
</organism>
<sequence length="367" mass="41987">MPECNNESKVRIMYVANAFLPTLQINFVRPLNALVESGEIATELLSEQQMKELFGKRLRESKVQIWIDDRVKKFKPTVIVFCRYSGPHAEYLTNLAKAANIPTVFHIDDDLLNVPLDIGLKKHEYHNHPKRLATIKFLLDNVSLIFFSTELLKQRFQSYGYKNEFRVGKINCTGEVLARAVDRPVKKIGYMGFDHAHDFEIVLPVIIKLLRRYPQIDFQLFGAIPKSISLDEFGDRVSVISPISNYEAFMEKFTALNWDIGLCPLAKTKFNEVKSNNKWVEYTSVGTAVVATKGTIYDECCSNGCGNLVETAEQWEEALEFLITNSAYRFDLVSTAQKKLEQDYSVASLREQVLEVLSDAHKVKRKK</sequence>
<dbReference type="RefSeq" id="WP_348576704.1">
    <property type="nucleotide sequence ID" value="NZ_JBDYKN010000005.1"/>
</dbReference>
<comment type="caution">
    <text evidence="1">The sequence shown here is derived from an EMBL/GenBank/DDBJ whole genome shotgun (WGS) entry which is preliminary data.</text>
</comment>
<keyword evidence="2" id="KW-1185">Reference proteome</keyword>
<evidence type="ECO:0000313" key="2">
    <source>
        <dbReference type="Proteomes" id="UP001471651"/>
    </source>
</evidence>
<dbReference type="SUPFAM" id="SSF53756">
    <property type="entry name" value="UDP-Glycosyltransferase/glycogen phosphorylase"/>
    <property type="match status" value="1"/>
</dbReference>
<dbReference type="Gene3D" id="3.40.50.2000">
    <property type="entry name" value="Glycogen Phosphorylase B"/>
    <property type="match status" value="1"/>
</dbReference>